<feature type="compositionally biased region" description="Basic and acidic residues" evidence="6">
    <location>
        <begin position="113"/>
        <end position="199"/>
    </location>
</feature>
<dbReference type="FunFam" id="1.10.1620.10:FF:000001">
    <property type="entry name" value="60S ribosomal protein-like L39"/>
    <property type="match status" value="1"/>
</dbReference>
<evidence type="ECO:0000256" key="6">
    <source>
        <dbReference type="SAM" id="MobiDB-lite"/>
    </source>
</evidence>
<organism evidence="7 8">
    <name type="scientific">Zosterops borbonicus</name>
    <dbReference type="NCBI Taxonomy" id="364589"/>
    <lineage>
        <taxon>Eukaryota</taxon>
        <taxon>Metazoa</taxon>
        <taxon>Chordata</taxon>
        <taxon>Craniata</taxon>
        <taxon>Vertebrata</taxon>
        <taxon>Euteleostomi</taxon>
        <taxon>Archelosauria</taxon>
        <taxon>Archosauria</taxon>
        <taxon>Dinosauria</taxon>
        <taxon>Saurischia</taxon>
        <taxon>Theropoda</taxon>
        <taxon>Coelurosauria</taxon>
        <taxon>Aves</taxon>
        <taxon>Neognathae</taxon>
        <taxon>Neoaves</taxon>
        <taxon>Telluraves</taxon>
        <taxon>Australaves</taxon>
        <taxon>Passeriformes</taxon>
        <taxon>Sylvioidea</taxon>
        <taxon>Zosteropidae</taxon>
        <taxon>Zosterops</taxon>
    </lineage>
</organism>
<evidence type="ECO:0000256" key="1">
    <source>
        <dbReference type="ARBA" id="ARBA00009339"/>
    </source>
</evidence>
<dbReference type="GO" id="GO:0006412">
    <property type="term" value="P:translation"/>
    <property type="evidence" value="ECO:0007669"/>
    <property type="project" value="InterPro"/>
</dbReference>
<evidence type="ECO:0000256" key="4">
    <source>
        <dbReference type="ARBA" id="ARBA00035234"/>
    </source>
</evidence>
<dbReference type="Pfam" id="PF00832">
    <property type="entry name" value="Ribosomal_L39"/>
    <property type="match status" value="1"/>
</dbReference>
<feature type="compositionally biased region" description="Basic and acidic residues" evidence="6">
    <location>
        <begin position="207"/>
        <end position="223"/>
    </location>
</feature>
<keyword evidence="8" id="KW-1185">Reference proteome</keyword>
<dbReference type="GO" id="GO:0003735">
    <property type="term" value="F:structural constituent of ribosome"/>
    <property type="evidence" value="ECO:0007669"/>
    <property type="project" value="InterPro"/>
</dbReference>
<dbReference type="OrthoDB" id="6332053at2759"/>
<keyword evidence="2" id="KW-0689">Ribosomal protein</keyword>
<dbReference type="PANTHER" id="PTHR19970">
    <property type="entry name" value="RIBOSOMAL PROTEIN L39E"/>
    <property type="match status" value="1"/>
</dbReference>
<evidence type="ECO:0000313" key="8">
    <source>
        <dbReference type="Proteomes" id="UP000796761"/>
    </source>
</evidence>
<dbReference type="InterPro" id="IPR020083">
    <property type="entry name" value="Ribosomal_eL39_CS"/>
</dbReference>
<evidence type="ECO:0000256" key="3">
    <source>
        <dbReference type="ARBA" id="ARBA00023274"/>
    </source>
</evidence>
<gene>
    <name evidence="7" type="ORF">HGM15179_019806</name>
</gene>
<reference evidence="7" key="1">
    <citation type="submission" date="2019-04" db="EMBL/GenBank/DDBJ databases">
        <title>Genome assembly of Zosterops borbonicus 15179.</title>
        <authorList>
            <person name="Leroy T."/>
            <person name="Anselmetti Y."/>
            <person name="Tilak M.-K."/>
            <person name="Nabholz B."/>
        </authorList>
    </citation>
    <scope>NUCLEOTIDE SEQUENCE</scope>
    <source>
        <strain evidence="7">HGM_15179</strain>
        <tissue evidence="7">Muscle</tissue>
    </source>
</reference>
<dbReference type="EMBL" id="SWJQ01001843">
    <property type="protein sequence ID" value="TRZ07302.1"/>
    <property type="molecule type" value="Genomic_DNA"/>
</dbReference>
<dbReference type="HAMAP" id="MF_00629">
    <property type="entry name" value="Ribosomal_eL39"/>
    <property type="match status" value="1"/>
</dbReference>
<sequence length="271" mass="32461">MTPCWSRWMYPGCDLWEAHAGWSRFWQDLCAQGEEPTGAGIVTLLEQLVPEGLHFMRGTRAGAVHEELQPMGSTHTGELLKKPEKDLERKEKSKKLEKEALREEKNASSASAKRSDGETKEEKAKKSEDECVKDYRDRDRDFDRDRDYERAQREKLRRQEEERRRQKERYEKEKVFRRKEEEVKKERDLLREKGKKSDLTDFTSSTDKSEKVTKEDKKEDTSSHKTFKIKRFLAKKQKQNRPIPQWIRMKTGNKIRYNSKRRHWRRTKLGL</sequence>
<dbReference type="Proteomes" id="UP000796761">
    <property type="component" value="Unassembled WGS sequence"/>
</dbReference>
<comment type="similarity">
    <text evidence="1">Belongs to the eukaryotic ribosomal protein eL39 family.</text>
</comment>
<feature type="compositionally biased region" description="Basic and acidic residues" evidence="6">
    <location>
        <begin position="78"/>
        <end position="106"/>
    </location>
</feature>
<dbReference type="InterPro" id="IPR023626">
    <property type="entry name" value="Ribosomal_eL39_dom_sf"/>
</dbReference>
<evidence type="ECO:0000256" key="2">
    <source>
        <dbReference type="ARBA" id="ARBA00022980"/>
    </source>
</evidence>
<keyword evidence="3" id="KW-0687">Ribonucleoprotein</keyword>
<dbReference type="SUPFAM" id="SSF48662">
    <property type="entry name" value="Ribosomal protein L39e"/>
    <property type="match status" value="1"/>
</dbReference>
<evidence type="ECO:0000313" key="7">
    <source>
        <dbReference type="EMBL" id="TRZ07302.1"/>
    </source>
</evidence>
<dbReference type="PROSITE" id="PS00051">
    <property type="entry name" value="RIBOSOMAL_L39E"/>
    <property type="match status" value="1"/>
</dbReference>
<evidence type="ECO:0000256" key="5">
    <source>
        <dbReference type="ARBA" id="ARBA00035339"/>
    </source>
</evidence>
<name>A0A8K1D8Z3_9PASS</name>
<feature type="region of interest" description="Disordered" evidence="6">
    <location>
        <begin position="68"/>
        <end position="253"/>
    </location>
</feature>
<protein>
    <recommendedName>
        <fullName evidence="4">Large ribosomal subunit protein eL39</fullName>
    </recommendedName>
    <alternativeName>
        <fullName evidence="5">60S ribosomal protein L39</fullName>
    </alternativeName>
</protein>
<dbReference type="InterPro" id="IPR000077">
    <property type="entry name" value="Ribosomal_eL39"/>
</dbReference>
<proteinExistence type="inferred from homology"/>
<feature type="compositionally biased region" description="Basic residues" evidence="6">
    <location>
        <begin position="225"/>
        <end position="239"/>
    </location>
</feature>
<accession>A0A8K1D8Z3</accession>
<dbReference type="Gene3D" id="1.10.1620.10">
    <property type="entry name" value="Ribosomal protein L39e"/>
    <property type="match status" value="1"/>
</dbReference>
<comment type="caution">
    <text evidence="7">The sequence shown here is derived from an EMBL/GenBank/DDBJ whole genome shotgun (WGS) entry which is preliminary data.</text>
</comment>
<dbReference type="AlphaFoldDB" id="A0A8K1D8Z3"/>
<dbReference type="PANTHER" id="PTHR19970:SF0">
    <property type="entry name" value="LARGE RIBOSOMAL SUBUNIT PROTEIN EL39"/>
    <property type="match status" value="1"/>
</dbReference>
<dbReference type="GO" id="GO:0022625">
    <property type="term" value="C:cytosolic large ribosomal subunit"/>
    <property type="evidence" value="ECO:0007669"/>
    <property type="project" value="TreeGrafter"/>
</dbReference>